<gene>
    <name evidence="2" type="ORF">BN3087_220042</name>
</gene>
<feature type="coiled-coil region" evidence="1">
    <location>
        <begin position="127"/>
        <end position="163"/>
    </location>
</feature>
<name>A0A0S4XM84_9BACT</name>
<evidence type="ECO:0000256" key="1">
    <source>
        <dbReference type="SAM" id="Coils"/>
    </source>
</evidence>
<dbReference type="InterPro" id="IPR012106">
    <property type="entry name" value="Phage_Mu_Gp1"/>
</dbReference>
<protein>
    <recommendedName>
        <fullName evidence="3">Mu-like prophage I protein</fullName>
    </recommendedName>
</protein>
<dbReference type="Gene3D" id="1.20.5.340">
    <property type="match status" value="1"/>
</dbReference>
<evidence type="ECO:0000313" key="2">
    <source>
        <dbReference type="EMBL" id="CUV65225.1"/>
    </source>
</evidence>
<accession>A0A0S4XM84</accession>
<keyword evidence="1" id="KW-0175">Coiled coil</keyword>
<sequence length="249" mass="27693">MKLKKGLKLNFKQGEKVMVSPVGEVIGLDGRGFIIDGDKLLADIQKNEIDIVLDANHNFDKALGWFPWESFEKRDDGIYASLDLTPAGIESNDRKEYRYLSPVFMMCNDREVGGLDSVGFVNRPNLLNNALNDKQKEQNNMTLEELKAEFDTVSKTVSGLTENLKTATDQLTTIATNIATVETNTKAHDNKFATIEAEMLEVNKKLQIFGKGGDYENNNNNGDLSDSEKATAKMLGLSDDEYKLAKGDK</sequence>
<evidence type="ECO:0008006" key="3">
    <source>
        <dbReference type="Google" id="ProtNLM"/>
    </source>
</evidence>
<proteinExistence type="predicted"/>
<reference evidence="2" key="1">
    <citation type="submission" date="2015-11" db="EMBL/GenBank/DDBJ databases">
        <authorList>
            <person name="Zhang Y."/>
            <person name="Guo Z."/>
        </authorList>
    </citation>
    <scope>NUCLEOTIDE SEQUENCE</scope>
    <source>
        <strain evidence="2">BN30871</strain>
    </source>
</reference>
<dbReference type="AlphaFoldDB" id="A0A0S4XM84"/>
<dbReference type="Pfam" id="PF10123">
    <property type="entry name" value="Mu-like_Pro"/>
    <property type="match status" value="1"/>
</dbReference>
<dbReference type="EMBL" id="FAXN01000021">
    <property type="protein sequence ID" value="CUV65225.1"/>
    <property type="molecule type" value="Genomic_DNA"/>
</dbReference>
<organism evidence="2">
    <name type="scientific">Sulfurovum sp. enrichment culture clone C5</name>
    <dbReference type="NCBI Taxonomy" id="497650"/>
    <lineage>
        <taxon>Bacteria</taxon>
        <taxon>Pseudomonadati</taxon>
        <taxon>Campylobacterota</taxon>
        <taxon>Epsilonproteobacteria</taxon>
        <taxon>Campylobacterales</taxon>
        <taxon>Sulfurovaceae</taxon>
        <taxon>Sulfurovum</taxon>
        <taxon>environmental samples</taxon>
    </lineage>
</organism>